<dbReference type="Pfam" id="PF04869">
    <property type="entry name" value="Uso1_p115_head"/>
    <property type="match status" value="1"/>
</dbReference>
<reference evidence="7" key="1">
    <citation type="submission" date="2022-08" db="EMBL/GenBank/DDBJ databases">
        <title>Novel sulphate-reducing endosymbionts in the free-living metamonad Anaeramoeba.</title>
        <authorList>
            <person name="Jerlstrom-Hultqvist J."/>
            <person name="Cepicka I."/>
            <person name="Gallot-Lavallee L."/>
            <person name="Salas-Leiva D."/>
            <person name="Curtis B.A."/>
            <person name="Zahonova K."/>
            <person name="Pipaliya S."/>
            <person name="Dacks J."/>
            <person name="Roger A.J."/>
        </authorList>
    </citation>
    <scope>NUCLEOTIDE SEQUENCE</scope>
    <source>
        <strain evidence="7">Busselton2</strain>
    </source>
</reference>
<dbReference type="PANTHER" id="PTHR10013:SF0">
    <property type="entry name" value="GENERAL VESICULAR TRANSPORT FACTOR P115"/>
    <property type="match status" value="1"/>
</dbReference>
<evidence type="ECO:0000256" key="5">
    <source>
        <dbReference type="SAM" id="MobiDB-lite"/>
    </source>
</evidence>
<dbReference type="GO" id="GO:0006886">
    <property type="term" value="P:intracellular protein transport"/>
    <property type="evidence" value="ECO:0007669"/>
    <property type="project" value="InterPro"/>
</dbReference>
<feature type="compositionally biased region" description="Low complexity" evidence="5">
    <location>
        <begin position="642"/>
        <end position="669"/>
    </location>
</feature>
<comment type="caution">
    <text evidence="7">The sequence shown here is derived from an EMBL/GenBank/DDBJ whole genome shotgun (WGS) entry which is preliminary data.</text>
</comment>
<feature type="region of interest" description="Disordered" evidence="5">
    <location>
        <begin position="642"/>
        <end position="680"/>
    </location>
</feature>
<evidence type="ECO:0000256" key="2">
    <source>
        <dbReference type="ARBA" id="ARBA00023034"/>
    </source>
</evidence>
<evidence type="ECO:0000259" key="6">
    <source>
        <dbReference type="Pfam" id="PF04869"/>
    </source>
</evidence>
<dbReference type="SUPFAM" id="SSF48371">
    <property type="entry name" value="ARM repeat"/>
    <property type="match status" value="1"/>
</dbReference>
<gene>
    <name evidence="7" type="ORF">M0812_09672</name>
</gene>
<evidence type="ECO:0000313" key="8">
    <source>
        <dbReference type="Proteomes" id="UP001146793"/>
    </source>
</evidence>
<comment type="subcellular location">
    <subcellularLocation>
        <location evidence="1">Golgi apparatus</location>
    </subcellularLocation>
</comment>
<dbReference type="GO" id="GO:0005795">
    <property type="term" value="C:Golgi stack"/>
    <property type="evidence" value="ECO:0007669"/>
    <property type="project" value="TreeGrafter"/>
</dbReference>
<dbReference type="InterPro" id="IPR024095">
    <property type="entry name" value="Vesicle_P115"/>
</dbReference>
<proteinExistence type="predicted"/>
<protein>
    <submittedName>
        <fullName evidence="7">General vesicular transport factor p115</fullName>
    </submittedName>
</protein>
<keyword evidence="3 4" id="KW-0175">Coiled coil</keyword>
<evidence type="ECO:0000256" key="4">
    <source>
        <dbReference type="SAM" id="Coils"/>
    </source>
</evidence>
<dbReference type="GO" id="GO:0048280">
    <property type="term" value="P:vesicle fusion with Golgi apparatus"/>
    <property type="evidence" value="ECO:0007669"/>
    <property type="project" value="InterPro"/>
</dbReference>
<name>A0AAV7ZP69_9EUKA</name>
<feature type="coiled-coil region" evidence="4">
    <location>
        <begin position="724"/>
        <end position="817"/>
    </location>
</feature>
<dbReference type="AlphaFoldDB" id="A0AAV7ZP69"/>
<dbReference type="InterPro" id="IPR006953">
    <property type="entry name" value="Vesicle_Uso1_P115_head"/>
</dbReference>
<evidence type="ECO:0000313" key="7">
    <source>
        <dbReference type="EMBL" id="KAJ3443828.1"/>
    </source>
</evidence>
<dbReference type="GO" id="GO:0048211">
    <property type="term" value="P:Golgi vesicle docking"/>
    <property type="evidence" value="ECO:0007669"/>
    <property type="project" value="TreeGrafter"/>
</dbReference>
<feature type="domain" description="Vesicle tethering protein Uso1/P115-like head" evidence="6">
    <location>
        <begin position="333"/>
        <end position="711"/>
    </location>
</feature>
<evidence type="ECO:0000256" key="3">
    <source>
        <dbReference type="ARBA" id="ARBA00023054"/>
    </source>
</evidence>
<dbReference type="Proteomes" id="UP001146793">
    <property type="component" value="Unassembled WGS sequence"/>
</dbReference>
<accession>A0AAV7ZP69</accession>
<keyword evidence="2" id="KW-0333">Golgi apparatus</keyword>
<feature type="region of interest" description="Disordered" evidence="5">
    <location>
        <begin position="439"/>
        <end position="459"/>
    </location>
</feature>
<evidence type="ECO:0000256" key="1">
    <source>
        <dbReference type="ARBA" id="ARBA00004555"/>
    </source>
</evidence>
<sequence>MDFLKKFISPDFDDQQYISELIEVLNEQKEDHSDTIQELRKLSSKYPLWCGKSIQRLLFLVSEEKDPKKTLPLFELILTLITPTNYEQQIFYENAKEILNDKQSVSMLLTKLADSESKIRYLTIKLLTVLLKHNNELVQEKILKNPNGIPRIIDLLRDRSEVIQNQSILLIYEVIKKNSDIQKIVAFESVFELLYQIIIKETESQGKIVIYDCFKIILTLLSENSSNKNHFRETGCIKLFSKIFKLSKEDLSTKLSSTSKQFTIQNIIEVFLCLLSRHDEETTAPNIIRTQDILVKSFNDLLFLTTQPFISVNLKSQLFILLGEIVNEHRVNQLTFSNLQLTNQRNEKVTIIDHLINLSFFSQEIELRMASVYTLKRLLNNSEIQMFVAKGLTKKNNNNTISQNLNNMKTNSELEINENNTFNIWKIIISAFCFEREGNETENKNENETKNETEKEKEKDQEKEIDKFKIYFACLILSEIIKNNIQTKRMLLSAVVNKEQKMSNNLLLQQIIKIFILESNLEKPNNYKRIGILILLSIWMYEFPQIIENLIHTQINQTQFFPFLISLIVGDQNIHIQGLSAIVIGLVILFSKKNHGIDNIVKTYVGIEQYLKKINILFRSKEFIKGENEKIEKLLIETSQLNKTNNQKQQNNNNNNTYQNTNTNSNFENDNIDPEKNDGISKENSKQYFLYYYDKSFTKLLKKCFGSIQSQLSNKESKDKNSNLLLNQQAVEKMLIELEKLKKEHLELGQEVNNVSRQVEIITQENNSKKKIIENLNNDLSKHSQNINVQENEISNYEQKIENYQEETRKLMSFKEQESFPLQKQLSDIKNENKFLKKNQNLLYQKIHDDNQKLGELKEENSTLKETISNLESKLQNKN</sequence>
<dbReference type="GO" id="GO:0006888">
    <property type="term" value="P:endoplasmic reticulum to Golgi vesicle-mediated transport"/>
    <property type="evidence" value="ECO:0007669"/>
    <property type="project" value="TreeGrafter"/>
</dbReference>
<dbReference type="PANTHER" id="PTHR10013">
    <property type="entry name" value="GENERAL VESICULAR TRANSPORT FACTOR P115"/>
    <property type="match status" value="1"/>
</dbReference>
<dbReference type="GO" id="GO:0005783">
    <property type="term" value="C:endoplasmic reticulum"/>
    <property type="evidence" value="ECO:0007669"/>
    <property type="project" value="TreeGrafter"/>
</dbReference>
<feature type="coiled-coil region" evidence="4">
    <location>
        <begin position="847"/>
        <end position="874"/>
    </location>
</feature>
<organism evidence="7 8">
    <name type="scientific">Anaeramoeba flamelloides</name>
    <dbReference type="NCBI Taxonomy" id="1746091"/>
    <lineage>
        <taxon>Eukaryota</taxon>
        <taxon>Metamonada</taxon>
        <taxon>Anaeramoebidae</taxon>
        <taxon>Anaeramoeba</taxon>
    </lineage>
</organism>
<dbReference type="InterPro" id="IPR011989">
    <property type="entry name" value="ARM-like"/>
</dbReference>
<dbReference type="InterPro" id="IPR016024">
    <property type="entry name" value="ARM-type_fold"/>
</dbReference>
<dbReference type="GO" id="GO:0012507">
    <property type="term" value="C:ER to Golgi transport vesicle membrane"/>
    <property type="evidence" value="ECO:0007669"/>
    <property type="project" value="TreeGrafter"/>
</dbReference>
<dbReference type="GO" id="GO:0000139">
    <property type="term" value="C:Golgi membrane"/>
    <property type="evidence" value="ECO:0007669"/>
    <property type="project" value="InterPro"/>
</dbReference>
<dbReference type="Gene3D" id="1.10.287.1490">
    <property type="match status" value="1"/>
</dbReference>
<dbReference type="Gene3D" id="1.25.10.10">
    <property type="entry name" value="Leucine-rich Repeat Variant"/>
    <property type="match status" value="1"/>
</dbReference>
<dbReference type="EMBL" id="JANTQA010000023">
    <property type="protein sequence ID" value="KAJ3443828.1"/>
    <property type="molecule type" value="Genomic_DNA"/>
</dbReference>